<evidence type="ECO:0000256" key="6">
    <source>
        <dbReference type="ARBA" id="ARBA00023274"/>
    </source>
</evidence>
<organism evidence="8 9">
    <name type="scientific">Cymbomonas tetramitiformis</name>
    <dbReference type="NCBI Taxonomy" id="36881"/>
    <lineage>
        <taxon>Eukaryota</taxon>
        <taxon>Viridiplantae</taxon>
        <taxon>Chlorophyta</taxon>
        <taxon>Pyramimonadophyceae</taxon>
        <taxon>Pyramimonadales</taxon>
        <taxon>Pyramimonadaceae</taxon>
        <taxon>Cymbomonas</taxon>
    </lineage>
</organism>
<comment type="similarity">
    <text evidence="2">Belongs to the bacterial ribosomal protein bL32 family.</text>
</comment>
<keyword evidence="5" id="KW-0496">Mitochondrion</keyword>
<comment type="subcellular location">
    <subcellularLocation>
        <location evidence="1">Mitochondrion</location>
    </subcellularLocation>
</comment>
<evidence type="ECO:0000313" key="8">
    <source>
        <dbReference type="EMBL" id="KAK3243738.1"/>
    </source>
</evidence>
<evidence type="ECO:0000256" key="4">
    <source>
        <dbReference type="ARBA" id="ARBA00022980"/>
    </source>
</evidence>
<dbReference type="NCBIfam" id="TIGR01031">
    <property type="entry name" value="rpmF_bact"/>
    <property type="match status" value="1"/>
</dbReference>
<dbReference type="EMBL" id="LGRX02032675">
    <property type="protein sequence ID" value="KAK3243738.1"/>
    <property type="molecule type" value="Genomic_DNA"/>
</dbReference>
<dbReference type="InterPro" id="IPR011332">
    <property type="entry name" value="Ribosomal_zn-bd"/>
</dbReference>
<dbReference type="InterPro" id="IPR051991">
    <property type="entry name" value="Mitoribosomal_protein_bL32"/>
</dbReference>
<protein>
    <recommendedName>
        <fullName evidence="7">Large ribosomal subunit protein bL32m</fullName>
    </recommendedName>
</protein>
<keyword evidence="9" id="KW-1185">Reference proteome</keyword>
<accession>A0AAE0BX05</accession>
<evidence type="ECO:0000256" key="5">
    <source>
        <dbReference type="ARBA" id="ARBA00023128"/>
    </source>
</evidence>
<comment type="caution">
    <text evidence="8">The sequence shown here is derived from an EMBL/GenBank/DDBJ whole genome shotgun (WGS) entry which is preliminary data.</text>
</comment>
<evidence type="ECO:0000256" key="1">
    <source>
        <dbReference type="ARBA" id="ARBA00004173"/>
    </source>
</evidence>
<keyword evidence="4" id="KW-0689">Ribosomal protein</keyword>
<dbReference type="GO" id="GO:0015934">
    <property type="term" value="C:large ribosomal subunit"/>
    <property type="evidence" value="ECO:0007669"/>
    <property type="project" value="InterPro"/>
</dbReference>
<dbReference type="GO" id="GO:0005739">
    <property type="term" value="C:mitochondrion"/>
    <property type="evidence" value="ECO:0007669"/>
    <property type="project" value="UniProtKB-SubCell"/>
</dbReference>
<dbReference type="InterPro" id="IPR002677">
    <property type="entry name" value="Ribosomal_bL32"/>
</dbReference>
<dbReference type="GO" id="GO:0003735">
    <property type="term" value="F:structural constituent of ribosome"/>
    <property type="evidence" value="ECO:0007669"/>
    <property type="project" value="InterPro"/>
</dbReference>
<dbReference type="Proteomes" id="UP001190700">
    <property type="component" value="Unassembled WGS sequence"/>
</dbReference>
<name>A0AAE0BX05_9CHLO</name>
<dbReference type="GO" id="GO:0006412">
    <property type="term" value="P:translation"/>
    <property type="evidence" value="ECO:0007669"/>
    <property type="project" value="InterPro"/>
</dbReference>
<evidence type="ECO:0000256" key="3">
    <source>
        <dbReference type="ARBA" id="ARBA00022946"/>
    </source>
</evidence>
<dbReference type="Pfam" id="PF01783">
    <property type="entry name" value="Ribosomal_L32p"/>
    <property type="match status" value="1"/>
</dbReference>
<proteinExistence type="inferred from homology"/>
<reference evidence="8 9" key="1">
    <citation type="journal article" date="2015" name="Genome Biol. Evol.">
        <title>Comparative Genomics of a Bacterivorous Green Alga Reveals Evolutionary Causalities and Consequences of Phago-Mixotrophic Mode of Nutrition.</title>
        <authorList>
            <person name="Burns J.A."/>
            <person name="Paasch A."/>
            <person name="Narechania A."/>
            <person name="Kim E."/>
        </authorList>
    </citation>
    <scope>NUCLEOTIDE SEQUENCE [LARGE SCALE GENOMIC DNA]</scope>
    <source>
        <strain evidence="8 9">PLY_AMNH</strain>
    </source>
</reference>
<dbReference type="SUPFAM" id="SSF57829">
    <property type="entry name" value="Zn-binding ribosomal proteins"/>
    <property type="match status" value="1"/>
</dbReference>
<evidence type="ECO:0000313" key="9">
    <source>
        <dbReference type="Proteomes" id="UP001190700"/>
    </source>
</evidence>
<dbReference type="PANTHER" id="PTHR21026:SF2">
    <property type="entry name" value="LARGE RIBOSOMAL SUBUNIT PROTEIN BL32M"/>
    <property type="match status" value="1"/>
</dbReference>
<dbReference type="PANTHER" id="PTHR21026">
    <property type="entry name" value="39S RIBOSOMAL PROTEIN L32, MITOCHONDRIAL"/>
    <property type="match status" value="1"/>
</dbReference>
<sequence length="134" mass="14566">MSQIARKWLASPSQLTRGLHSVFGTTSSFLKPSGQTSTLLDSKESALPVAPLTATTLLQPAGGEQAEFQLLAVPKKKTSKARKKMRNAPKQLKFIEAAMICRICGITKLPARRTNLIEVLNLTNNDSCCVARNN</sequence>
<keyword evidence="3" id="KW-0809">Transit peptide</keyword>
<evidence type="ECO:0000256" key="7">
    <source>
        <dbReference type="ARBA" id="ARBA00039935"/>
    </source>
</evidence>
<keyword evidence="6" id="KW-0687">Ribonucleoprotein</keyword>
<dbReference type="AlphaFoldDB" id="A0AAE0BX05"/>
<gene>
    <name evidence="8" type="ORF">CYMTET_46625</name>
</gene>
<evidence type="ECO:0000256" key="2">
    <source>
        <dbReference type="ARBA" id="ARBA00008560"/>
    </source>
</evidence>